<accession>A0A914E1W2</accession>
<protein>
    <submittedName>
        <fullName evidence="2">Uncharacterized protein</fullName>
    </submittedName>
</protein>
<organism evidence="1 2">
    <name type="scientific">Acrobeloides nanus</name>
    <dbReference type="NCBI Taxonomy" id="290746"/>
    <lineage>
        <taxon>Eukaryota</taxon>
        <taxon>Metazoa</taxon>
        <taxon>Ecdysozoa</taxon>
        <taxon>Nematoda</taxon>
        <taxon>Chromadorea</taxon>
        <taxon>Rhabditida</taxon>
        <taxon>Tylenchina</taxon>
        <taxon>Cephalobomorpha</taxon>
        <taxon>Cephaloboidea</taxon>
        <taxon>Cephalobidae</taxon>
        <taxon>Acrobeloides</taxon>
    </lineage>
</organism>
<dbReference type="WBParaSite" id="ACRNAN_scaffold519.g8642.t1">
    <property type="protein sequence ID" value="ACRNAN_scaffold519.g8642.t1"/>
    <property type="gene ID" value="ACRNAN_scaffold519.g8642"/>
</dbReference>
<dbReference type="AlphaFoldDB" id="A0A914E1W2"/>
<keyword evidence="1" id="KW-1185">Reference proteome</keyword>
<reference evidence="2" key="1">
    <citation type="submission" date="2022-11" db="UniProtKB">
        <authorList>
            <consortium name="WormBaseParasite"/>
        </authorList>
    </citation>
    <scope>IDENTIFICATION</scope>
</reference>
<name>A0A914E1W2_9BILA</name>
<dbReference type="Proteomes" id="UP000887540">
    <property type="component" value="Unplaced"/>
</dbReference>
<evidence type="ECO:0000313" key="2">
    <source>
        <dbReference type="WBParaSite" id="ACRNAN_scaffold519.g8642.t1"/>
    </source>
</evidence>
<evidence type="ECO:0000313" key="1">
    <source>
        <dbReference type="Proteomes" id="UP000887540"/>
    </source>
</evidence>
<sequence length="137" mass="16238">MSWFFNRLFGRRQEQPIPQEDPDLVRIPLPELEMTEFERWVKLDPSLPADAEPRYGKTEIEKEYAFVILPNGSVDSVQYTIRLYMNENHKNLCPDGYQRWIACCRDKECVFPTREKAEAHVSLTLRSFKKELKNAKN</sequence>
<proteinExistence type="predicted"/>